<sequence>MDKVSIGEQKLLGMLRAAGQPKKASYNPSEVVAILGICPRTFWTMVGDYEPDPDSGQPLNPATLDSYMLRRSRRVRHDELAAYLERNNTYQRNNAIDPRQMALF</sequence>
<keyword evidence="2" id="KW-1185">Reference proteome</keyword>
<comment type="caution">
    <text evidence="1">The sequence shown here is derived from an EMBL/GenBank/DDBJ whole genome shotgun (WGS) entry which is preliminary data.</text>
</comment>
<evidence type="ECO:0000313" key="1">
    <source>
        <dbReference type="EMBL" id="EAT16081.1"/>
    </source>
</evidence>
<proteinExistence type="predicted"/>
<dbReference type="EMBL" id="AAEW02000007">
    <property type="protein sequence ID" value="EAT16081.1"/>
    <property type="molecule type" value="Genomic_DNA"/>
</dbReference>
<gene>
    <name evidence="1" type="ORF">Dace_2382</name>
</gene>
<dbReference type="AlphaFoldDB" id="Q1K060"/>
<dbReference type="RefSeq" id="WP_006000019.1">
    <property type="nucleotide sequence ID" value="NZ_AAEW02000007.1"/>
</dbReference>
<reference evidence="1" key="1">
    <citation type="submission" date="2006-05" db="EMBL/GenBank/DDBJ databases">
        <title>Annotation of the draft genome assembly of Desulfuromonas acetoxidans DSM 684.</title>
        <authorList>
            <consortium name="US DOE Joint Genome Institute (JGI-ORNL)"/>
            <person name="Larimer F."/>
            <person name="Land M."/>
            <person name="Hauser L."/>
        </authorList>
    </citation>
    <scope>NUCLEOTIDE SEQUENCE [LARGE SCALE GENOMIC DNA]</scope>
    <source>
        <strain evidence="1">DSM 684</strain>
    </source>
</reference>
<accession>Q1K060</accession>
<dbReference type="OrthoDB" id="5402434at2"/>
<name>Q1K060_DESA6</name>
<dbReference type="Proteomes" id="UP000005695">
    <property type="component" value="Unassembled WGS sequence"/>
</dbReference>
<evidence type="ECO:0000313" key="2">
    <source>
        <dbReference type="Proteomes" id="UP000005695"/>
    </source>
</evidence>
<organism evidence="1 2">
    <name type="scientific">Desulfuromonas acetoxidans (strain DSM 684 / 11070)</name>
    <dbReference type="NCBI Taxonomy" id="281689"/>
    <lineage>
        <taxon>Bacteria</taxon>
        <taxon>Pseudomonadati</taxon>
        <taxon>Thermodesulfobacteriota</taxon>
        <taxon>Desulfuromonadia</taxon>
        <taxon>Desulfuromonadales</taxon>
        <taxon>Desulfuromonadaceae</taxon>
        <taxon>Desulfuromonas</taxon>
    </lineage>
</organism>
<protein>
    <submittedName>
        <fullName evidence="1">Uncharacterized protein</fullName>
    </submittedName>
</protein>
<reference evidence="1" key="2">
    <citation type="submission" date="2006-05" db="EMBL/GenBank/DDBJ databases">
        <title>Sequencing of the draft genome and assembly of Desulfuromonas acetoxidans DSM 684.</title>
        <authorList>
            <consortium name="US DOE Joint Genome Institute (JGI-PGF)"/>
            <person name="Copeland A."/>
            <person name="Lucas S."/>
            <person name="Lapidus A."/>
            <person name="Barry K."/>
            <person name="Detter J.C."/>
            <person name="Glavina del Rio T."/>
            <person name="Hammon N."/>
            <person name="Israni S."/>
            <person name="Dalin E."/>
            <person name="Tice H."/>
            <person name="Bruce D."/>
            <person name="Pitluck S."/>
            <person name="Richardson P."/>
        </authorList>
    </citation>
    <scope>NUCLEOTIDE SEQUENCE [LARGE SCALE GENOMIC DNA]</scope>
    <source>
        <strain evidence="1">DSM 684</strain>
    </source>
</reference>